<evidence type="ECO:0000313" key="4">
    <source>
        <dbReference type="Proteomes" id="UP000011682"/>
    </source>
</evidence>
<dbReference type="EMBL" id="ANAH02000064">
    <property type="protein sequence ID" value="EPX57343.1"/>
    <property type="molecule type" value="Genomic_DNA"/>
</dbReference>
<gene>
    <name evidence="3" type="ORF">D187_007097</name>
</gene>
<evidence type="ECO:0000313" key="3">
    <source>
        <dbReference type="EMBL" id="EPX57343.1"/>
    </source>
</evidence>
<name>S9QLG5_CYSF2</name>
<dbReference type="RefSeq" id="WP_002631186.1">
    <property type="nucleotide sequence ID" value="NZ_ANAH02000064.1"/>
</dbReference>
<feature type="region of interest" description="Disordered" evidence="1">
    <location>
        <begin position="62"/>
        <end position="89"/>
    </location>
</feature>
<keyword evidence="4" id="KW-1185">Reference proteome</keyword>
<dbReference type="InterPro" id="IPR048295">
    <property type="entry name" value="DUF4785_C"/>
</dbReference>
<proteinExistence type="predicted"/>
<dbReference type="OrthoDB" id="5525415at2"/>
<dbReference type="Gene3D" id="2.60.40.3870">
    <property type="entry name" value="Uncharacterised protein PF16024, DUF4785"/>
    <property type="match status" value="1"/>
</dbReference>
<dbReference type="Pfam" id="PF20943">
    <property type="entry name" value="DUF4785_3rd"/>
    <property type="match status" value="1"/>
</dbReference>
<sequence>MTFPRSLVQSSGWALAVVLLGGFTPTAPEPSMSLATSARRVAGDVAPARLFPREVREPLAPGLVSVSNPGAPQQPLAPPLAPETRSSKSTVLHVAPGSAPQQLSLPIDTPEDAWVMFIPKGTDAQRGERALRDMQMFDPRGVRADVRAARSAEDALGLNASRLKAEGISRPVTLMRMGRDMGAGAYQVRVGAEAARVGMAIEVRLPSSPIELSLTASAMQFFPGEEGHVTVDLRSTARLEKVRFEATLYNPRFEKDRAVPVVRVGQEYRALVSRVLSERDEPGAWVLEVRATGRSEGEDFDRLAQTSVGFAVPTARIVSAGRPRLVRDAAGKVAAFEVDVELESQARDRYEVSGTLVATDRQGGERPVAEAQVTDQLGVGSHTVTLRFDAGHVGLSRMEGAYALRELRLFSLGTNALYHRLGRGLELRMPAASVAEFAAPVMTPAIEHRLKAGDFNVLP</sequence>
<evidence type="ECO:0000259" key="2">
    <source>
        <dbReference type="Pfam" id="PF20943"/>
    </source>
</evidence>
<protein>
    <recommendedName>
        <fullName evidence="2">DUF4785 domain-containing protein</fullName>
    </recommendedName>
</protein>
<feature type="domain" description="DUF4785" evidence="2">
    <location>
        <begin position="333"/>
        <end position="425"/>
    </location>
</feature>
<accession>S9QLG5</accession>
<comment type="caution">
    <text evidence="3">The sequence shown here is derived from an EMBL/GenBank/DDBJ whole genome shotgun (WGS) entry which is preliminary data.</text>
</comment>
<dbReference type="eggNOG" id="ENOG5032M71">
    <property type="taxonomic scope" value="Bacteria"/>
</dbReference>
<evidence type="ECO:0000256" key="1">
    <source>
        <dbReference type="SAM" id="MobiDB-lite"/>
    </source>
</evidence>
<reference evidence="3" key="1">
    <citation type="submission" date="2013-05" db="EMBL/GenBank/DDBJ databases">
        <title>Genome assembly of Cystobacter fuscus DSM 2262.</title>
        <authorList>
            <person name="Sharma G."/>
            <person name="Khatri I."/>
            <person name="Kaur C."/>
            <person name="Mayilraj S."/>
            <person name="Subramanian S."/>
        </authorList>
    </citation>
    <scope>NUCLEOTIDE SEQUENCE [LARGE SCALE GENOMIC DNA]</scope>
    <source>
        <strain evidence="3">DSM 2262</strain>
    </source>
</reference>
<organism evidence="3 4">
    <name type="scientific">Cystobacter fuscus (strain ATCC 25194 / DSM 2262 / NBRC 100088 / M29)</name>
    <dbReference type="NCBI Taxonomy" id="1242864"/>
    <lineage>
        <taxon>Bacteria</taxon>
        <taxon>Pseudomonadati</taxon>
        <taxon>Myxococcota</taxon>
        <taxon>Myxococcia</taxon>
        <taxon>Myxococcales</taxon>
        <taxon>Cystobacterineae</taxon>
        <taxon>Archangiaceae</taxon>
        <taxon>Cystobacter</taxon>
    </lineage>
</organism>
<dbReference type="AlphaFoldDB" id="S9QLG5"/>
<dbReference type="Proteomes" id="UP000011682">
    <property type="component" value="Unassembled WGS sequence"/>
</dbReference>